<dbReference type="Pfam" id="PF08799">
    <property type="entry name" value="PRP4"/>
    <property type="match status" value="1"/>
</dbReference>
<feature type="domain" description="Pre-mRNA processing factor 4 (PRP4)-like" evidence="2">
    <location>
        <begin position="52"/>
        <end position="100"/>
    </location>
</feature>
<reference evidence="4" key="1">
    <citation type="submission" date="2018-07" db="EMBL/GenBank/DDBJ databases">
        <authorList>
            <person name="Quirk P.G."/>
            <person name="Krulwich T.A."/>
        </authorList>
    </citation>
    <scope>NUCLEOTIDE SEQUENCE</scope>
    <source>
        <strain evidence="4">Anand</strain>
    </source>
</reference>
<feature type="repeat" description="WD" evidence="1">
    <location>
        <begin position="368"/>
        <end position="409"/>
    </location>
</feature>
<dbReference type="PANTHER" id="PTHR19846:SF0">
    <property type="entry name" value="PRE-MRNA PROCESSING FACTOR 4"/>
    <property type="match status" value="1"/>
</dbReference>
<dbReference type="GO" id="GO:0046540">
    <property type="term" value="C:U4/U6 x U5 tri-snRNP complex"/>
    <property type="evidence" value="ECO:0007669"/>
    <property type="project" value="TreeGrafter"/>
</dbReference>
<evidence type="ECO:0000313" key="3">
    <source>
        <dbReference type="EMBL" id="SVP88634.1"/>
    </source>
</evidence>
<proteinExistence type="predicted"/>
<dbReference type="InterPro" id="IPR001680">
    <property type="entry name" value="WD40_rpt"/>
</dbReference>
<name>A0A3B0MX81_THEAN</name>
<sequence>MCKIFVRSFRNLTSCIKRFKFRLFQLLKVDPAVLKEFEMKSNMSNLHIGITTNDEVIKKIFRSLVEPITLFGEGNYERRERLKRLLLQNYDNFFRGKEIEVAISSSAEANNFYQVLKMFNIDMSNLFNKKGRFADFTPFQYDTSETGDKELFYTEGDENVKHFRASLAHYSWNRSVKRKMLLHKYRSDCDQYEHKDEVENYGNFLTESMSMAYSQLASTRPLTMAKFSPNSRYIASSSYGGEINIFDCNDSKYKQVVSLSNDTNEMARCFDWNYNSNHVCYDRVNPSSIADNDLLLISGGSGGTLSLWKPFSKIKDEEFEKCLHTSKCHDLRVNRVVFHPCNNFVASSSEDETVVLFDLEKLSEVYVQEGHSHSVYGLAINGDGNLIASGDQHGVLLIFDLRTGKHIFQQCIHNADITSINFHPLLSHIFATSSSDNSVKIFDLRKFRPITSLLTHTKLVSDLQFEPLYGRFLATSSFDTHLKIWDTSLYKCRKVLTNDDNRVMGLHISPDGSSIVSAGYDRTWRLFRPTSEYVHDFKLYKTFS</sequence>
<feature type="repeat" description="WD" evidence="1">
    <location>
        <begin position="413"/>
        <end position="452"/>
    </location>
</feature>
<organism evidence="4">
    <name type="scientific">Theileria annulata</name>
    <dbReference type="NCBI Taxonomy" id="5874"/>
    <lineage>
        <taxon>Eukaryota</taxon>
        <taxon>Sar</taxon>
        <taxon>Alveolata</taxon>
        <taxon>Apicomplexa</taxon>
        <taxon>Aconoidasida</taxon>
        <taxon>Piroplasmida</taxon>
        <taxon>Theileriidae</taxon>
        <taxon>Theileria</taxon>
    </lineage>
</organism>
<protein>
    <submittedName>
        <fullName evidence="4">U4/u6 small nuclear ribonucleoprotein, putative</fullName>
    </submittedName>
</protein>
<dbReference type="CDD" id="cd00200">
    <property type="entry name" value="WD40"/>
    <property type="match status" value="1"/>
</dbReference>
<feature type="repeat" description="WD" evidence="1">
    <location>
        <begin position="326"/>
        <end position="367"/>
    </location>
</feature>
<dbReference type="VEuPathDB" id="PiroplasmaDB:TA20625"/>
<dbReference type="InterPro" id="IPR014906">
    <property type="entry name" value="PRP4-like"/>
</dbReference>
<dbReference type="EMBL" id="UIVT01000001">
    <property type="protein sequence ID" value="SVP88634.1"/>
    <property type="molecule type" value="Genomic_DNA"/>
</dbReference>
<dbReference type="GO" id="GO:0000398">
    <property type="term" value="P:mRNA splicing, via spliceosome"/>
    <property type="evidence" value="ECO:0007669"/>
    <property type="project" value="TreeGrafter"/>
</dbReference>
<gene>
    <name evidence="3" type="ORF">TAT_000049300</name>
    <name evidence="4" type="ORF">TAV_000049000</name>
</gene>
<dbReference type="Pfam" id="PF00400">
    <property type="entry name" value="WD40"/>
    <property type="match status" value="6"/>
</dbReference>
<dbReference type="InterPro" id="IPR036285">
    <property type="entry name" value="PRP4-like_sf"/>
</dbReference>
<evidence type="ECO:0000313" key="4">
    <source>
        <dbReference type="EMBL" id="SVP89789.1"/>
    </source>
</evidence>
<dbReference type="AlphaFoldDB" id="A0A3B0MX81"/>
<dbReference type="EMBL" id="UIVS01000001">
    <property type="protein sequence ID" value="SVP89789.1"/>
    <property type="molecule type" value="Genomic_DNA"/>
</dbReference>
<dbReference type="PROSITE" id="PS50082">
    <property type="entry name" value="WD_REPEATS_2"/>
    <property type="match status" value="4"/>
</dbReference>
<dbReference type="Gene3D" id="4.10.280.110">
    <property type="entry name" value="Pre-mRNA processing factor 4 domain"/>
    <property type="match status" value="1"/>
</dbReference>
<dbReference type="SUPFAM" id="SSF158230">
    <property type="entry name" value="PRP4-like"/>
    <property type="match status" value="1"/>
</dbReference>
<dbReference type="SMART" id="SM00500">
    <property type="entry name" value="SFM"/>
    <property type="match status" value="1"/>
</dbReference>
<keyword evidence="1" id="KW-0853">WD repeat</keyword>
<accession>A0A3B0MX81</accession>
<dbReference type="PANTHER" id="PTHR19846">
    <property type="entry name" value="WD40 REPEAT PROTEIN"/>
    <property type="match status" value="1"/>
</dbReference>
<evidence type="ECO:0000256" key="1">
    <source>
        <dbReference type="PROSITE-ProRule" id="PRU00221"/>
    </source>
</evidence>
<keyword evidence="4" id="KW-0687">Ribonucleoprotein</keyword>
<dbReference type="SMART" id="SM00320">
    <property type="entry name" value="WD40"/>
    <property type="match status" value="7"/>
</dbReference>
<dbReference type="Gene3D" id="2.130.10.10">
    <property type="entry name" value="YVTN repeat-like/Quinoprotein amine dehydrogenase"/>
    <property type="match status" value="2"/>
</dbReference>
<feature type="repeat" description="WD" evidence="1">
    <location>
        <begin position="453"/>
        <end position="486"/>
    </location>
</feature>
<dbReference type="GO" id="GO:0017070">
    <property type="term" value="F:U6 snRNA binding"/>
    <property type="evidence" value="ECO:0007669"/>
    <property type="project" value="TreeGrafter"/>
</dbReference>
<evidence type="ECO:0000259" key="2">
    <source>
        <dbReference type="SMART" id="SM00500"/>
    </source>
</evidence>
<dbReference type="InterPro" id="IPR015943">
    <property type="entry name" value="WD40/YVTN_repeat-like_dom_sf"/>
</dbReference>
<dbReference type="PROSITE" id="PS50294">
    <property type="entry name" value="WD_REPEATS_REGION"/>
    <property type="match status" value="1"/>
</dbReference>
<dbReference type="GO" id="GO:0030621">
    <property type="term" value="F:U4 snRNA binding"/>
    <property type="evidence" value="ECO:0007669"/>
    <property type="project" value="TreeGrafter"/>
</dbReference>
<dbReference type="InterPro" id="IPR036322">
    <property type="entry name" value="WD40_repeat_dom_sf"/>
</dbReference>
<dbReference type="SUPFAM" id="SSF50978">
    <property type="entry name" value="WD40 repeat-like"/>
    <property type="match status" value="1"/>
</dbReference>